<comment type="caution">
    <text evidence="2">The sequence shown here is derived from an EMBL/GenBank/DDBJ whole genome shotgun (WGS) entry which is preliminary data.</text>
</comment>
<evidence type="ECO:0000313" key="3">
    <source>
        <dbReference type="Proteomes" id="UP000245119"/>
    </source>
</evidence>
<dbReference type="Proteomes" id="UP000245119">
    <property type="component" value="Linkage Group LG2"/>
</dbReference>
<protein>
    <recommendedName>
        <fullName evidence="4">CDK5 regulatory subunit-associated protein 3</fullName>
    </recommendedName>
</protein>
<gene>
    <name evidence="2" type="ORF">C0Q70_02775</name>
</gene>
<dbReference type="Pfam" id="PF05600">
    <property type="entry name" value="CDK5RAP3"/>
    <property type="match status" value="1"/>
</dbReference>
<proteinExistence type="inferred from homology"/>
<keyword evidence="3" id="KW-1185">Reference proteome</keyword>
<dbReference type="AlphaFoldDB" id="A0A2T7PQV8"/>
<evidence type="ECO:0000313" key="2">
    <source>
        <dbReference type="EMBL" id="PVD35809.1"/>
    </source>
</evidence>
<dbReference type="GO" id="GO:0012505">
    <property type="term" value="C:endomembrane system"/>
    <property type="evidence" value="ECO:0007669"/>
    <property type="project" value="TreeGrafter"/>
</dbReference>
<dbReference type="EMBL" id="PZQS01000002">
    <property type="protein sequence ID" value="PVD35809.1"/>
    <property type="molecule type" value="Genomic_DNA"/>
</dbReference>
<name>A0A2T7PQV8_POMCA</name>
<evidence type="ECO:0008006" key="4">
    <source>
        <dbReference type="Google" id="ProtNLM"/>
    </source>
</evidence>
<dbReference type="PANTHER" id="PTHR14894:SF0">
    <property type="entry name" value="CDK5 REGULATORY SUBUNIT-ASSOCIATED PROTEIN 3"/>
    <property type="match status" value="1"/>
</dbReference>
<sequence>MENLPIDINYNKLADWLINRRHCSQQWQTVAAVIRQKIIKAVENMPEDGDFARFKDPAEVTYFQVKELIEKAKETDSGKKNFFGQYSSQIMKDWAEICRLYEKDGVFLADTSQMIARNVNYEIPAIKKQITRCQQIQKECERKEADFTNSAADFRKKYSASCRQIGIEGTKIKTELASLVQNLPDEFNGIATATQELQTAVTYYDEFVAFLMNNDQLQSASLPVLKFVMSRGNVRVYEWRTGQPPQVVEEESIKIDISDELDPTTQAEDIDWGADDNGTIDFGADIDFCDITVESGGQEEDDVIECTDTSDVTPEVREASLEEGVARGDDALSILDNPSTRNLFIDNLMELESFLLQRFAELTSSHADTGPGSQLQCAPATVQLEAEHVETMMSKVQALLKQLTSVQMQHLMLIRSSPRYVDRLCESLRQILLRADKLVLASKEMASKKRAALEEESMLEPHLEALRRQTKTMQQQVMLGFSEE</sequence>
<accession>A0A2T7PQV8</accession>
<dbReference type="OrthoDB" id="340432at2759"/>
<dbReference type="PANTHER" id="PTHR14894">
    <property type="entry name" value="CDK5 REGULATORY SUBUNIT-ASSOCIATED PROTEIN 3"/>
    <property type="match status" value="1"/>
</dbReference>
<organism evidence="2 3">
    <name type="scientific">Pomacea canaliculata</name>
    <name type="common">Golden apple snail</name>
    <dbReference type="NCBI Taxonomy" id="400727"/>
    <lineage>
        <taxon>Eukaryota</taxon>
        <taxon>Metazoa</taxon>
        <taxon>Spiralia</taxon>
        <taxon>Lophotrochozoa</taxon>
        <taxon>Mollusca</taxon>
        <taxon>Gastropoda</taxon>
        <taxon>Caenogastropoda</taxon>
        <taxon>Architaenioglossa</taxon>
        <taxon>Ampullarioidea</taxon>
        <taxon>Ampullariidae</taxon>
        <taxon>Pomacea</taxon>
    </lineage>
</organism>
<comment type="similarity">
    <text evidence="1">Belongs to the CDK5RAP3 family.</text>
</comment>
<dbReference type="STRING" id="400727.A0A2T7PQV8"/>
<reference evidence="2 3" key="1">
    <citation type="submission" date="2018-04" db="EMBL/GenBank/DDBJ databases">
        <title>The genome of golden apple snail Pomacea canaliculata provides insight into stress tolerance and invasive adaptation.</title>
        <authorList>
            <person name="Liu C."/>
            <person name="Liu B."/>
            <person name="Ren Y."/>
            <person name="Zhang Y."/>
            <person name="Wang H."/>
            <person name="Li S."/>
            <person name="Jiang F."/>
            <person name="Yin L."/>
            <person name="Zhang G."/>
            <person name="Qian W."/>
            <person name="Fan W."/>
        </authorList>
    </citation>
    <scope>NUCLEOTIDE SEQUENCE [LARGE SCALE GENOMIC DNA]</scope>
    <source>
        <strain evidence="2">SZHN2017</strain>
        <tissue evidence="2">Muscle</tissue>
    </source>
</reference>
<evidence type="ECO:0000256" key="1">
    <source>
        <dbReference type="ARBA" id="ARBA00007478"/>
    </source>
</evidence>
<dbReference type="GO" id="GO:0007346">
    <property type="term" value="P:regulation of mitotic cell cycle"/>
    <property type="evidence" value="ECO:0007669"/>
    <property type="project" value="TreeGrafter"/>
</dbReference>
<dbReference type="InterPro" id="IPR008491">
    <property type="entry name" value="CDK5RAP3"/>
</dbReference>